<feature type="signal peptide" evidence="1">
    <location>
        <begin position="1"/>
        <end position="35"/>
    </location>
</feature>
<dbReference type="EMBL" id="CP163439">
    <property type="protein sequence ID" value="XDQ36801.1"/>
    <property type="molecule type" value="Genomic_DNA"/>
</dbReference>
<keyword evidence="1" id="KW-0732">Signal</keyword>
<feature type="chain" id="PRO_5044213351" evidence="1">
    <location>
        <begin position="36"/>
        <end position="196"/>
    </location>
</feature>
<sequence>MKITKVLLAGGSATSVAVLATVTALTTLATVTVLAAPAVAQESPGSAVTRSGTTVHVQARDNVVNGIRVGIDPRSGHLIVEDDARIAVGRGCMPMSGTDGTAVDCGPATGMGGVTRLNVSMGNFGDSFFSTAPVNTSVDAGTGGDFVRTGGGNDSIKLRDGVRGNDAVSCGSGGNDQVVGEAGDTITPDCERQGRF</sequence>
<organism evidence="2">
    <name type="scientific">Streptomyces sp. R28</name>
    <dbReference type="NCBI Taxonomy" id="3238628"/>
    <lineage>
        <taxon>Bacteria</taxon>
        <taxon>Bacillati</taxon>
        <taxon>Actinomycetota</taxon>
        <taxon>Actinomycetes</taxon>
        <taxon>Kitasatosporales</taxon>
        <taxon>Streptomycetaceae</taxon>
        <taxon>Streptomyces</taxon>
    </lineage>
</organism>
<protein>
    <submittedName>
        <fullName evidence="2">Uncharacterized protein</fullName>
    </submittedName>
</protein>
<proteinExistence type="predicted"/>
<accession>A0AB39Q3H3</accession>
<reference evidence="2" key="1">
    <citation type="submission" date="2024-07" db="EMBL/GenBank/DDBJ databases">
        <authorList>
            <person name="Yu S.T."/>
        </authorList>
    </citation>
    <scope>NUCLEOTIDE SEQUENCE</scope>
    <source>
        <strain evidence="2">R28</strain>
    </source>
</reference>
<dbReference type="RefSeq" id="WP_369171468.1">
    <property type="nucleotide sequence ID" value="NZ_CP163439.1"/>
</dbReference>
<dbReference type="AlphaFoldDB" id="A0AB39Q3H3"/>
<name>A0AB39Q3H3_9ACTN</name>
<evidence type="ECO:0000256" key="1">
    <source>
        <dbReference type="SAM" id="SignalP"/>
    </source>
</evidence>
<gene>
    <name evidence="2" type="ORF">AB5J49_27630</name>
</gene>
<evidence type="ECO:0000313" key="2">
    <source>
        <dbReference type="EMBL" id="XDQ36801.1"/>
    </source>
</evidence>